<keyword evidence="2" id="KW-0378">Hydrolase</keyword>
<evidence type="ECO:0000313" key="4">
    <source>
        <dbReference type="EMBL" id="MDQ0436955.1"/>
    </source>
</evidence>
<dbReference type="EMBL" id="JAUSVO010000002">
    <property type="protein sequence ID" value="MDQ0436955.1"/>
    <property type="molecule type" value="Genomic_DNA"/>
</dbReference>
<name>A0ABU0H3S4_9HYPH</name>
<dbReference type="PANTHER" id="PTHR10655">
    <property type="entry name" value="LYSOPHOSPHOLIPASE-RELATED"/>
    <property type="match status" value="1"/>
</dbReference>
<dbReference type="RefSeq" id="WP_266347894.1">
    <property type="nucleotide sequence ID" value="NZ_JAPKNG010000002.1"/>
</dbReference>
<dbReference type="Proteomes" id="UP001241603">
    <property type="component" value="Unassembled WGS sequence"/>
</dbReference>
<protein>
    <submittedName>
        <fullName evidence="4">Phospholipase/carboxylesterase</fullName>
    </submittedName>
</protein>
<sequence length="218" mass="22659">MLDGPRLAPASGGPARKLVILLHGVGANGRDLIDIGAHWAPIFPDAAFAAPDAPDPSDWDPAMRQWFRLGVRDAHEYWLGAAAAAPKLDAFIDAELAHHGLVDADLALVGFSQGTMMALQVGPRRARPMAGIIGYSGRIAGPERLAAEARSRPPVLLVHGAQDEVIPVAALAETAAVLRGAGFRVETIERPGLPHGIDAVGLSAGAAFLRQVFGTAAA</sequence>
<reference evidence="4 5" key="1">
    <citation type="submission" date="2023-07" db="EMBL/GenBank/DDBJ databases">
        <title>Genomic Encyclopedia of Type Strains, Phase IV (KMG-IV): sequencing the most valuable type-strain genomes for metagenomic binning, comparative biology and taxonomic classification.</title>
        <authorList>
            <person name="Goeker M."/>
        </authorList>
    </citation>
    <scope>NUCLEOTIDE SEQUENCE [LARGE SCALE GENOMIC DNA]</scope>
    <source>
        <strain evidence="4 5">B6-8</strain>
    </source>
</reference>
<organism evidence="4 5">
    <name type="scientific">Kaistia dalseonensis</name>
    <dbReference type="NCBI Taxonomy" id="410840"/>
    <lineage>
        <taxon>Bacteria</taxon>
        <taxon>Pseudomonadati</taxon>
        <taxon>Pseudomonadota</taxon>
        <taxon>Alphaproteobacteria</taxon>
        <taxon>Hyphomicrobiales</taxon>
        <taxon>Kaistiaceae</taxon>
        <taxon>Kaistia</taxon>
    </lineage>
</organism>
<dbReference type="Pfam" id="PF02230">
    <property type="entry name" value="Abhydrolase_2"/>
    <property type="match status" value="1"/>
</dbReference>
<feature type="domain" description="Phospholipase/carboxylesterase/thioesterase" evidence="3">
    <location>
        <begin position="12"/>
        <end position="211"/>
    </location>
</feature>
<keyword evidence="5" id="KW-1185">Reference proteome</keyword>
<comment type="similarity">
    <text evidence="1">Belongs to the AB hydrolase superfamily. AB hydrolase 2 family.</text>
</comment>
<evidence type="ECO:0000256" key="1">
    <source>
        <dbReference type="ARBA" id="ARBA00006499"/>
    </source>
</evidence>
<evidence type="ECO:0000259" key="3">
    <source>
        <dbReference type="Pfam" id="PF02230"/>
    </source>
</evidence>
<comment type="caution">
    <text evidence="4">The sequence shown here is derived from an EMBL/GenBank/DDBJ whole genome shotgun (WGS) entry which is preliminary data.</text>
</comment>
<dbReference type="PANTHER" id="PTHR10655:SF17">
    <property type="entry name" value="LYSOPHOSPHOLIPASE-LIKE PROTEIN 1"/>
    <property type="match status" value="1"/>
</dbReference>
<dbReference type="InterPro" id="IPR029058">
    <property type="entry name" value="AB_hydrolase_fold"/>
</dbReference>
<dbReference type="Gene3D" id="3.40.50.1820">
    <property type="entry name" value="alpha/beta hydrolase"/>
    <property type="match status" value="1"/>
</dbReference>
<evidence type="ECO:0000313" key="5">
    <source>
        <dbReference type="Proteomes" id="UP001241603"/>
    </source>
</evidence>
<accession>A0ABU0H3S4</accession>
<dbReference type="InterPro" id="IPR003140">
    <property type="entry name" value="PLipase/COase/thioEstase"/>
</dbReference>
<proteinExistence type="inferred from homology"/>
<gene>
    <name evidence="4" type="ORF">QO014_001340</name>
</gene>
<dbReference type="SUPFAM" id="SSF53474">
    <property type="entry name" value="alpha/beta-Hydrolases"/>
    <property type="match status" value="1"/>
</dbReference>
<dbReference type="InterPro" id="IPR050565">
    <property type="entry name" value="LYPA1-2/EST-like"/>
</dbReference>
<evidence type="ECO:0000256" key="2">
    <source>
        <dbReference type="ARBA" id="ARBA00022801"/>
    </source>
</evidence>